<proteinExistence type="predicted"/>
<accession>A0A427WTD1</accession>
<dbReference type="GeneID" id="92847109"/>
<protein>
    <submittedName>
        <fullName evidence="1">Uncharacterized protein</fullName>
    </submittedName>
</protein>
<dbReference type="RefSeq" id="WP_062680437.1">
    <property type="nucleotide sequence ID" value="NZ_BLWG01000206.1"/>
</dbReference>
<dbReference type="Proteomes" id="UP000509782">
    <property type="component" value="Chromosome"/>
</dbReference>
<gene>
    <name evidence="1" type="ORF">FOC81_16035</name>
</gene>
<sequence length="192" mass="21126">MAWYEDQPLVTEGIDTSTVINMLQVWLPIQFRTPTAYPPHQGKLYAELTAQQKQLLGKSTEEVVFATHTLTAGNRDALRSALTNVANFDAGVFSAGVGAGMKIVLPSGWVASAVSLAVKTLVGYLLRNDETKEKVSYLSANLAQGGLLRECWHTVDMGAGNVFFHRVIQYEVNSGTELRQFVLYSTRYALKP</sequence>
<dbReference type="AlphaFoldDB" id="A0A427WTD1"/>
<evidence type="ECO:0000313" key="1">
    <source>
        <dbReference type="EMBL" id="QKQ48119.1"/>
    </source>
</evidence>
<evidence type="ECO:0000313" key="2">
    <source>
        <dbReference type="Proteomes" id="UP000509782"/>
    </source>
</evidence>
<organism evidence="1 2">
    <name type="scientific">Achromobacter denitrificans</name>
    <name type="common">Alcaligenes denitrificans</name>
    <dbReference type="NCBI Taxonomy" id="32002"/>
    <lineage>
        <taxon>Bacteria</taxon>
        <taxon>Pseudomonadati</taxon>
        <taxon>Pseudomonadota</taxon>
        <taxon>Betaproteobacteria</taxon>
        <taxon>Burkholderiales</taxon>
        <taxon>Alcaligenaceae</taxon>
        <taxon>Achromobacter</taxon>
    </lineage>
</organism>
<dbReference type="EMBL" id="CP054569">
    <property type="protein sequence ID" value="QKQ48119.1"/>
    <property type="molecule type" value="Genomic_DNA"/>
</dbReference>
<dbReference type="STRING" id="32002.BVK87_07760"/>
<name>A0A427WTD1_ACHDE</name>
<reference evidence="1 2" key="1">
    <citation type="submission" date="2020-05" db="EMBL/GenBank/DDBJ databases">
        <title>FDA dAtabase for Regulatory Grade micrObial Sequences (FDA-ARGOS): Supporting development and validation of Infectious Disease Dx tests.</title>
        <authorList>
            <person name="Sproer C."/>
            <person name="Gronow S."/>
            <person name="Severitt S."/>
            <person name="Schroder I."/>
            <person name="Tallon L."/>
            <person name="Sadzewicz L."/>
            <person name="Zhao X."/>
            <person name="Vavikolanu K."/>
            <person name="Mehta A."/>
            <person name="Aluvathingal J."/>
            <person name="Nadendla S."/>
            <person name="Myers T."/>
            <person name="Yan Y."/>
            <person name="Sichtig H."/>
        </authorList>
    </citation>
    <scope>NUCLEOTIDE SEQUENCE [LARGE SCALE GENOMIC DNA]</scope>
    <source>
        <strain evidence="1 2">FDAARGOS_787</strain>
    </source>
</reference>